<dbReference type="GO" id="GO:0005886">
    <property type="term" value="C:plasma membrane"/>
    <property type="evidence" value="ECO:0007669"/>
    <property type="project" value="TreeGrafter"/>
</dbReference>
<dbReference type="OrthoDB" id="9772100at2"/>
<evidence type="ECO:0000256" key="4">
    <source>
        <dbReference type="SAM" id="Phobius"/>
    </source>
</evidence>
<dbReference type="InterPro" id="IPR011123">
    <property type="entry name" value="Y_Y_Y"/>
</dbReference>
<keyword evidence="4" id="KW-0812">Transmembrane</keyword>
<comment type="catalytic activity">
    <reaction evidence="3">
        <text>2 GTP = 3',3'-c-di-GMP + 2 diphosphate</text>
        <dbReference type="Rhea" id="RHEA:24898"/>
        <dbReference type="ChEBI" id="CHEBI:33019"/>
        <dbReference type="ChEBI" id="CHEBI:37565"/>
        <dbReference type="ChEBI" id="CHEBI:58805"/>
        <dbReference type="EC" id="2.7.7.65"/>
    </reaction>
</comment>
<dbReference type="InterPro" id="IPR000160">
    <property type="entry name" value="GGDEF_dom"/>
</dbReference>
<dbReference type="InterPro" id="IPR050469">
    <property type="entry name" value="Diguanylate_Cyclase"/>
</dbReference>
<feature type="domain" description="GGDEF" evidence="5">
    <location>
        <begin position="881"/>
        <end position="1018"/>
    </location>
</feature>
<dbReference type="Gene3D" id="2.60.40.10">
    <property type="entry name" value="Immunoglobulins"/>
    <property type="match status" value="1"/>
</dbReference>
<dbReference type="PANTHER" id="PTHR45138:SF9">
    <property type="entry name" value="DIGUANYLATE CYCLASE DGCM-RELATED"/>
    <property type="match status" value="1"/>
</dbReference>
<evidence type="ECO:0000256" key="1">
    <source>
        <dbReference type="ARBA" id="ARBA00001946"/>
    </source>
</evidence>
<evidence type="ECO:0000256" key="3">
    <source>
        <dbReference type="ARBA" id="ARBA00034247"/>
    </source>
</evidence>
<dbReference type="Gene3D" id="2.130.10.10">
    <property type="entry name" value="YVTN repeat-like/Quinoprotein amine dehydrogenase"/>
    <property type="match status" value="2"/>
</dbReference>
<dbReference type="Pfam" id="PF07494">
    <property type="entry name" value="Reg_prop"/>
    <property type="match status" value="4"/>
</dbReference>
<accession>A0A502LDK1</accession>
<evidence type="ECO:0000313" key="7">
    <source>
        <dbReference type="Proteomes" id="UP000315303"/>
    </source>
</evidence>
<protein>
    <recommendedName>
        <fullName evidence="2">diguanylate cyclase</fullName>
        <ecNumber evidence="2">2.7.7.65</ecNumber>
    </recommendedName>
</protein>
<comment type="cofactor">
    <cofactor evidence="1">
        <name>Mg(2+)</name>
        <dbReference type="ChEBI" id="CHEBI:18420"/>
    </cofactor>
</comment>
<gene>
    <name evidence="6" type="ORF">EPA86_03245</name>
</gene>
<evidence type="ECO:0000256" key="2">
    <source>
        <dbReference type="ARBA" id="ARBA00012528"/>
    </source>
</evidence>
<keyword evidence="4" id="KW-0472">Membrane</keyword>
<dbReference type="InterPro" id="IPR029787">
    <property type="entry name" value="Nucleotide_cyclase"/>
</dbReference>
<dbReference type="InterPro" id="IPR015943">
    <property type="entry name" value="WD40/YVTN_repeat-like_dom_sf"/>
</dbReference>
<dbReference type="GO" id="GO:0043709">
    <property type="term" value="P:cell adhesion involved in single-species biofilm formation"/>
    <property type="evidence" value="ECO:0007669"/>
    <property type="project" value="TreeGrafter"/>
</dbReference>
<dbReference type="CDD" id="cd01949">
    <property type="entry name" value="GGDEF"/>
    <property type="match status" value="1"/>
</dbReference>
<dbReference type="InterPro" id="IPR011110">
    <property type="entry name" value="Reg_prop"/>
</dbReference>
<sequence length="1022" mass="116369">MLLSRALFFLLLFLLLPFNVIANNSSLTFSNEYSIELLTENEGFVSSQIYSIIQDKQGLLWFGTGESGLMRYDGRKVDLLEFDTQNPDGLSHNDAGNLFLDKSGDIWIGTWGGGANKYQPELGKFSHFIHEPDRNDSIASNRIQSIFRDSENILWLGSYADGLSRFQGNNKFSRFTANDNSGLSHNRIWDIENKGSKKLWVATSYGLNVFDKARETFSYYLPEPNNLTPTGANEIRNILKTTSSELYIGTQVGLYMFNDSTKVFIEILFEDSKPIGQVNSMIEASDGYLWFVASQGLFRLDQKKKQLEKFPLAKANGLRIIFEDNAGILWLTSEVNGIYKIMPHRKFKAINHQELLAPNGITVDSNGDILIVSAKSQLFKWHVATAQLESLTESIFTQESGFNNRLLERPTVYQDDNDTIWIAQDNGIARYTPQNKQVEILRYPTSDKGYQEFRELRALNSDKHGNIWIGTYKNGIYIFDPLNQTFKHLDESSTLTHPEVLGIYKDNAGNLWVGTGDGLNFWDDVNNVFIPYVESHSKSNSLQGASVQDFHHSESGDIWVATPKGLNLFVPETKTFKHFGRKEGLPTPLIRAIEDDGEGNLWLTTNKGISKLNPKLNVITNFDSYDGLFGLHYYPGDIVQGSNETLFTSSQRGVEYFSARDIEASNKEFQIVLTGFSKMGESILLDKPYSYVSDIHLSYEDYFVSFEFSVLDFTSPNKNQFAYKLDGYDDSWIEIGNRNVVSFTNLNGGEYTFLVKATNSHGKWSESPLAIKIHVSPQPWKTWWAYSLYVLSLLLITSAFIYYRTRQQRNEISRQKQFVMALEEQVDEKTASLNEQAKDLLLANKKLEMLTYQDGLTGLYNRRYFDQVLVTEVNRHAREQQPLSLIMCDIDHFKFFNDYYGHLAGDNCLKEVAQCIQKCAGRISDASCRYGGEEFAVILANTNEEQSTLLAERIREAIEDIKIPHAKSPTSRYITLTVGVVTLIPKVDFTVYDVINSADKALYYGKNHGRNRTSRYDMAEFN</sequence>
<evidence type="ECO:0000259" key="5">
    <source>
        <dbReference type="PROSITE" id="PS50887"/>
    </source>
</evidence>
<dbReference type="PROSITE" id="PS50887">
    <property type="entry name" value="GGDEF"/>
    <property type="match status" value="1"/>
</dbReference>
<reference evidence="6 7" key="1">
    <citation type="submission" date="2019-01" db="EMBL/GenBank/DDBJ databases">
        <title>Litorilituus lipolytica sp. nov., isolated from intertidal sand of the Yellow Sea in China.</title>
        <authorList>
            <person name="Liu A."/>
        </authorList>
    </citation>
    <scope>NUCLEOTIDE SEQUENCE [LARGE SCALE GENOMIC DNA]</scope>
    <source>
        <strain evidence="6 7">RZ04</strain>
    </source>
</reference>
<dbReference type="EC" id="2.7.7.65" evidence="2"/>
<dbReference type="Gene3D" id="3.30.70.270">
    <property type="match status" value="1"/>
</dbReference>
<dbReference type="InterPro" id="IPR043128">
    <property type="entry name" value="Rev_trsase/Diguanyl_cyclase"/>
</dbReference>
<dbReference type="Pfam" id="PF07495">
    <property type="entry name" value="Y_Y_Y"/>
    <property type="match status" value="1"/>
</dbReference>
<keyword evidence="7" id="KW-1185">Reference proteome</keyword>
<dbReference type="FunFam" id="3.30.70.270:FF:000001">
    <property type="entry name" value="Diguanylate cyclase domain protein"/>
    <property type="match status" value="1"/>
</dbReference>
<dbReference type="GO" id="GO:1902201">
    <property type="term" value="P:negative regulation of bacterial-type flagellum-dependent cell motility"/>
    <property type="evidence" value="ECO:0007669"/>
    <property type="project" value="TreeGrafter"/>
</dbReference>
<organism evidence="6 7">
    <name type="scientific">Litorilituus lipolyticus</name>
    <dbReference type="NCBI Taxonomy" id="2491017"/>
    <lineage>
        <taxon>Bacteria</taxon>
        <taxon>Pseudomonadati</taxon>
        <taxon>Pseudomonadota</taxon>
        <taxon>Gammaproteobacteria</taxon>
        <taxon>Alteromonadales</taxon>
        <taxon>Colwelliaceae</taxon>
        <taxon>Litorilituus</taxon>
    </lineage>
</organism>
<dbReference type="Pfam" id="PF00990">
    <property type="entry name" value="GGDEF"/>
    <property type="match status" value="1"/>
</dbReference>
<name>A0A502LDK1_9GAMM</name>
<keyword evidence="4" id="KW-1133">Transmembrane helix</keyword>
<dbReference type="GO" id="GO:0052621">
    <property type="term" value="F:diguanylate cyclase activity"/>
    <property type="evidence" value="ECO:0007669"/>
    <property type="project" value="UniProtKB-EC"/>
</dbReference>
<evidence type="ECO:0000313" key="6">
    <source>
        <dbReference type="EMBL" id="TPH18187.1"/>
    </source>
</evidence>
<dbReference type="Proteomes" id="UP000315303">
    <property type="component" value="Unassembled WGS sequence"/>
</dbReference>
<dbReference type="SMART" id="SM00267">
    <property type="entry name" value="GGDEF"/>
    <property type="match status" value="1"/>
</dbReference>
<dbReference type="InterPro" id="IPR013783">
    <property type="entry name" value="Ig-like_fold"/>
</dbReference>
<dbReference type="SUPFAM" id="SSF55073">
    <property type="entry name" value="Nucleotide cyclase"/>
    <property type="match status" value="1"/>
</dbReference>
<dbReference type="AlphaFoldDB" id="A0A502LDK1"/>
<dbReference type="NCBIfam" id="TIGR00254">
    <property type="entry name" value="GGDEF"/>
    <property type="match status" value="1"/>
</dbReference>
<proteinExistence type="predicted"/>
<comment type="caution">
    <text evidence="6">The sequence shown here is derived from an EMBL/GenBank/DDBJ whole genome shotgun (WGS) entry which is preliminary data.</text>
</comment>
<feature type="transmembrane region" description="Helical" evidence="4">
    <location>
        <begin position="783"/>
        <end position="803"/>
    </location>
</feature>
<dbReference type="PANTHER" id="PTHR45138">
    <property type="entry name" value="REGULATORY COMPONENTS OF SENSORY TRANSDUCTION SYSTEM"/>
    <property type="match status" value="1"/>
</dbReference>
<dbReference type="SUPFAM" id="SSF63829">
    <property type="entry name" value="Calcium-dependent phosphotriesterase"/>
    <property type="match status" value="3"/>
</dbReference>
<dbReference type="EMBL" id="SAWY01000005">
    <property type="protein sequence ID" value="TPH18187.1"/>
    <property type="molecule type" value="Genomic_DNA"/>
</dbReference>